<keyword evidence="2" id="KW-1185">Reference proteome</keyword>
<gene>
    <name evidence="1" type="ORF">VNO78_15527</name>
</gene>
<comment type="caution">
    <text evidence="1">The sequence shown here is derived from an EMBL/GenBank/DDBJ whole genome shotgun (WGS) entry which is preliminary data.</text>
</comment>
<accession>A0AAN9SFI0</accession>
<dbReference type="AlphaFoldDB" id="A0AAN9SFI0"/>
<protein>
    <submittedName>
        <fullName evidence="1">Uncharacterized protein</fullName>
    </submittedName>
</protein>
<dbReference type="EMBL" id="JAYMYS010000004">
    <property type="protein sequence ID" value="KAK7394986.1"/>
    <property type="molecule type" value="Genomic_DNA"/>
</dbReference>
<name>A0AAN9SFI0_PSOTE</name>
<proteinExistence type="predicted"/>
<organism evidence="1 2">
    <name type="scientific">Psophocarpus tetragonolobus</name>
    <name type="common">Winged bean</name>
    <name type="synonym">Dolichos tetragonolobus</name>
    <dbReference type="NCBI Taxonomy" id="3891"/>
    <lineage>
        <taxon>Eukaryota</taxon>
        <taxon>Viridiplantae</taxon>
        <taxon>Streptophyta</taxon>
        <taxon>Embryophyta</taxon>
        <taxon>Tracheophyta</taxon>
        <taxon>Spermatophyta</taxon>
        <taxon>Magnoliopsida</taxon>
        <taxon>eudicotyledons</taxon>
        <taxon>Gunneridae</taxon>
        <taxon>Pentapetalae</taxon>
        <taxon>rosids</taxon>
        <taxon>fabids</taxon>
        <taxon>Fabales</taxon>
        <taxon>Fabaceae</taxon>
        <taxon>Papilionoideae</taxon>
        <taxon>50 kb inversion clade</taxon>
        <taxon>NPAAA clade</taxon>
        <taxon>indigoferoid/millettioid clade</taxon>
        <taxon>Phaseoleae</taxon>
        <taxon>Psophocarpus</taxon>
    </lineage>
</organism>
<evidence type="ECO:0000313" key="1">
    <source>
        <dbReference type="EMBL" id="KAK7394986.1"/>
    </source>
</evidence>
<dbReference type="Proteomes" id="UP001386955">
    <property type="component" value="Unassembled WGS sequence"/>
</dbReference>
<sequence>MSADEVCLRQRKGRTINVKLIKGEWTQKRLAQACTTVPRYITCLYMNLRYHCNCKAYVETFVYLLYLKVSSKGYSRLSSYLTECQHNSHGVGGDNSGDNIDCCYDISNNHDGDAETR</sequence>
<evidence type="ECO:0000313" key="2">
    <source>
        <dbReference type="Proteomes" id="UP001386955"/>
    </source>
</evidence>
<reference evidence="1 2" key="1">
    <citation type="submission" date="2024-01" db="EMBL/GenBank/DDBJ databases">
        <title>The genomes of 5 underutilized Papilionoideae crops provide insights into root nodulation and disease resistanc.</title>
        <authorList>
            <person name="Jiang F."/>
        </authorList>
    </citation>
    <scope>NUCLEOTIDE SEQUENCE [LARGE SCALE GENOMIC DNA]</scope>
    <source>
        <strain evidence="1">DUOXIRENSHENG_FW03</strain>
        <tissue evidence="1">Leaves</tissue>
    </source>
</reference>